<proteinExistence type="predicted"/>
<accession>A0AA40AS93</accession>
<comment type="caution">
    <text evidence="1">The sequence shown here is derived from an EMBL/GenBank/DDBJ whole genome shotgun (WGS) entry which is preliminary data.</text>
</comment>
<name>A0AA40AS93_9PEZI</name>
<dbReference type="InterPro" id="IPR021276">
    <property type="entry name" value="DUF2855"/>
</dbReference>
<keyword evidence="2" id="KW-1185">Reference proteome</keyword>
<evidence type="ECO:0000313" key="2">
    <source>
        <dbReference type="Proteomes" id="UP001172102"/>
    </source>
</evidence>
<dbReference type="AlphaFoldDB" id="A0AA40AS93"/>
<dbReference type="EMBL" id="JAUKUA010000003">
    <property type="protein sequence ID" value="KAK0721065.1"/>
    <property type="molecule type" value="Genomic_DNA"/>
</dbReference>
<protein>
    <submittedName>
        <fullName evidence="1">Uncharacterized protein</fullName>
    </submittedName>
</protein>
<reference evidence="1" key="1">
    <citation type="submission" date="2023-06" db="EMBL/GenBank/DDBJ databases">
        <title>Genome-scale phylogeny and comparative genomics of the fungal order Sordariales.</title>
        <authorList>
            <consortium name="Lawrence Berkeley National Laboratory"/>
            <person name="Hensen N."/>
            <person name="Bonometti L."/>
            <person name="Westerberg I."/>
            <person name="Brannstrom I.O."/>
            <person name="Guillou S."/>
            <person name="Cros-Aarteil S."/>
            <person name="Calhoun S."/>
            <person name="Haridas S."/>
            <person name="Kuo A."/>
            <person name="Mondo S."/>
            <person name="Pangilinan J."/>
            <person name="Riley R."/>
            <person name="Labutti K."/>
            <person name="Andreopoulos B."/>
            <person name="Lipzen A."/>
            <person name="Chen C."/>
            <person name="Yanf M."/>
            <person name="Daum C."/>
            <person name="Ng V."/>
            <person name="Clum A."/>
            <person name="Steindorff A."/>
            <person name="Ohm R."/>
            <person name="Martin F."/>
            <person name="Silar P."/>
            <person name="Natvig D."/>
            <person name="Lalanne C."/>
            <person name="Gautier V."/>
            <person name="Ament-Velasquez S.L."/>
            <person name="Kruys A."/>
            <person name="Hutchinson M.I."/>
            <person name="Powell A.J."/>
            <person name="Barry K."/>
            <person name="Miller A.N."/>
            <person name="Grigoriev I.V."/>
            <person name="Debuchy R."/>
            <person name="Gladieux P."/>
            <person name="Thoren M.H."/>
            <person name="Johannesson H."/>
        </authorList>
    </citation>
    <scope>NUCLEOTIDE SEQUENCE</scope>
    <source>
        <strain evidence="1">SMH4607-1</strain>
    </source>
</reference>
<organism evidence="1 2">
    <name type="scientific">Lasiosphaeris hirsuta</name>
    <dbReference type="NCBI Taxonomy" id="260670"/>
    <lineage>
        <taxon>Eukaryota</taxon>
        <taxon>Fungi</taxon>
        <taxon>Dikarya</taxon>
        <taxon>Ascomycota</taxon>
        <taxon>Pezizomycotina</taxon>
        <taxon>Sordariomycetes</taxon>
        <taxon>Sordariomycetidae</taxon>
        <taxon>Sordariales</taxon>
        <taxon>Lasiosphaeriaceae</taxon>
        <taxon>Lasiosphaeris</taxon>
    </lineage>
</organism>
<evidence type="ECO:0000313" key="1">
    <source>
        <dbReference type="EMBL" id="KAK0721065.1"/>
    </source>
</evidence>
<dbReference type="Pfam" id="PF11017">
    <property type="entry name" value="DUF2855"/>
    <property type="match status" value="1"/>
</dbReference>
<sequence length="414" mass="44311">MPLSIQIINKTDYTAQRIVTLPSEDTTPLAPGSIRIRSRLVSLTSNNQSYAKIGGLGLPGLAYWDVWPLPASLPAPYNDATTYCRVSAWGYANIVESTIPELPAGKQLRGYLPISTTAEVLRLKPAGLAGHWDEVSSGRVKGLVAIYQRYIEVPEDEDRTDQGWHALMGALFESGYSLNRYSFGDALFHPWGLGMAWGAEDGSLEGAVVVLLAASGKTGVSLAHELKLRGAGQGPDRIVAVGSAKSRALSVATGFYDEVLEYEDVGRAGFDLQGALGGRPTKVVLINLDTRTDALEQWAAALQPKTDRLQIVLYAAPQDEATGQFKGDFVALAQAPDSGVTIVNAGGLREGAVAKFGEEAFWAGLDAAWEKFKADGAVPGLNLAWHQDIESLSEEWAALAKGERGPDVGLLFEL</sequence>
<dbReference type="Proteomes" id="UP001172102">
    <property type="component" value="Unassembled WGS sequence"/>
</dbReference>
<gene>
    <name evidence="1" type="ORF">B0H67DRAFT_486898</name>
</gene>